<dbReference type="Pfam" id="PF01145">
    <property type="entry name" value="Band_7"/>
    <property type="match status" value="1"/>
</dbReference>
<reference evidence="3 4" key="1">
    <citation type="submission" date="2014-06" db="EMBL/GenBank/DDBJ databases">
        <authorList>
            <person name="Swart Estienne"/>
        </authorList>
    </citation>
    <scope>NUCLEOTIDE SEQUENCE [LARGE SCALE GENOMIC DNA]</scope>
    <source>
        <strain evidence="3 4">130c</strain>
    </source>
</reference>
<keyword evidence="1" id="KW-0175">Coiled coil</keyword>
<dbReference type="InParanoid" id="A0A078AQK9"/>
<name>A0A078AQK9_STYLE</name>
<dbReference type="InterPro" id="IPR036013">
    <property type="entry name" value="Band_7/SPFH_dom_sf"/>
</dbReference>
<dbReference type="OrthoDB" id="68676at2759"/>
<accession>A0A078AQK9</accession>
<feature type="domain" description="Band 7" evidence="2">
    <location>
        <begin position="41"/>
        <end position="205"/>
    </location>
</feature>
<evidence type="ECO:0000313" key="3">
    <source>
        <dbReference type="EMBL" id="CDW84720.1"/>
    </source>
</evidence>
<dbReference type="AlphaFoldDB" id="A0A078AQK9"/>
<keyword evidence="4" id="KW-1185">Reference proteome</keyword>
<gene>
    <name evidence="3" type="primary">Contig10923.g11674</name>
    <name evidence="3" type="ORF">STYLEM_13786</name>
</gene>
<organism evidence="3 4">
    <name type="scientific">Stylonychia lemnae</name>
    <name type="common">Ciliate</name>
    <dbReference type="NCBI Taxonomy" id="5949"/>
    <lineage>
        <taxon>Eukaryota</taxon>
        <taxon>Sar</taxon>
        <taxon>Alveolata</taxon>
        <taxon>Ciliophora</taxon>
        <taxon>Intramacronucleata</taxon>
        <taxon>Spirotrichea</taxon>
        <taxon>Stichotrichia</taxon>
        <taxon>Sporadotrichida</taxon>
        <taxon>Oxytrichidae</taxon>
        <taxon>Stylonychinae</taxon>
        <taxon>Stylonychia</taxon>
    </lineage>
</organism>
<evidence type="ECO:0000256" key="1">
    <source>
        <dbReference type="SAM" id="Coils"/>
    </source>
</evidence>
<protein>
    <recommendedName>
        <fullName evidence="2">Band 7 domain-containing protein</fullName>
    </recommendedName>
</protein>
<dbReference type="InterPro" id="IPR001107">
    <property type="entry name" value="Band_7"/>
</dbReference>
<dbReference type="Proteomes" id="UP000039865">
    <property type="component" value="Unassembled WGS sequence"/>
</dbReference>
<dbReference type="Gene3D" id="3.30.479.30">
    <property type="entry name" value="Band 7 domain"/>
    <property type="match status" value="1"/>
</dbReference>
<proteinExistence type="predicted"/>
<dbReference type="EMBL" id="CCKQ01013093">
    <property type="protein sequence ID" value="CDW84720.1"/>
    <property type="molecule type" value="Genomic_DNA"/>
</dbReference>
<evidence type="ECO:0000259" key="2">
    <source>
        <dbReference type="Pfam" id="PF01145"/>
    </source>
</evidence>
<dbReference type="PANTHER" id="PTHR43327:SF8">
    <property type="entry name" value="BAND 7 DOMAIN-CONTAINING PROTEIN"/>
    <property type="match status" value="1"/>
</dbReference>
<evidence type="ECO:0000313" key="4">
    <source>
        <dbReference type="Proteomes" id="UP000039865"/>
    </source>
</evidence>
<dbReference type="PANTHER" id="PTHR43327">
    <property type="entry name" value="STOMATIN-LIKE PROTEIN 2, MITOCHONDRIAL"/>
    <property type="match status" value="1"/>
</dbReference>
<dbReference type="SUPFAM" id="SSF117892">
    <property type="entry name" value="Band 7/SPFH domain"/>
    <property type="match status" value="1"/>
</dbReference>
<sequence>MLTENNSDEQPIIVMVKRSYCCCCCDLKFDIPAGLTTLEESCGKSTGIMRPGAHWCYCSCKRVACMLTKAIVNYDAPVHNCPTKDNAYISVDLYFSFRMPTQVTEVKNFVYRLGASRFDELLYAEIDENIRTFINGIWLSQVFDLKGEMAAKMIQELNSKFAQFGVTFENCNVKQVLVNQQLTQALEEKTKLKYTLANHIKEYENQKLTLENHENQELTDLKRENERKMADLRAQIERAKVEQEQFRMQANTLQEVAIVKAEEVGSVLITQVEGEKSIAESQIKAQVIDIVNKAKASANSNIRNTEQKAQVMGIEAEARLLATRAKYAALVEEGKSELKNLEAFEAQRRHNYEMSKAKAFGDLVQQQNNIVFSGKSGDALLSQALDFSEGQQNVKKQ</sequence>
<dbReference type="InterPro" id="IPR050710">
    <property type="entry name" value="Band7/mec-2_domain"/>
</dbReference>
<feature type="coiled-coil region" evidence="1">
    <location>
        <begin position="196"/>
        <end position="256"/>
    </location>
</feature>
<dbReference type="OMA" id="MKHFNAK"/>